<name>A0A0K0FCT8_STRVS</name>
<dbReference type="GO" id="GO:0000166">
    <property type="term" value="F:nucleotide binding"/>
    <property type="evidence" value="ECO:0007669"/>
    <property type="project" value="InterPro"/>
</dbReference>
<dbReference type="STRING" id="75913.A0A0K0FCT8"/>
<proteinExistence type="predicted"/>
<accession>A0A0K0FCT8</accession>
<dbReference type="Proteomes" id="UP000035680">
    <property type="component" value="Unassembled WGS sequence"/>
</dbReference>
<sequence>MFDKEFVGDSLKKAILSWVEWNIVKNNLVSPCSGRAPAIRIFQRYHFSSQHKRIIVVAEYTPPGSEPIMITIVNGASEVLESMFSSIPEIYVERYKLLLKKITMYYSLVILA</sequence>
<organism evidence="1 2">
    <name type="scientific">Strongyloides venezuelensis</name>
    <name type="common">Threadworm</name>
    <dbReference type="NCBI Taxonomy" id="75913"/>
    <lineage>
        <taxon>Eukaryota</taxon>
        <taxon>Metazoa</taxon>
        <taxon>Ecdysozoa</taxon>
        <taxon>Nematoda</taxon>
        <taxon>Chromadorea</taxon>
        <taxon>Rhabditida</taxon>
        <taxon>Tylenchina</taxon>
        <taxon>Panagrolaimomorpha</taxon>
        <taxon>Strongyloidoidea</taxon>
        <taxon>Strongyloididae</taxon>
        <taxon>Strongyloides</taxon>
    </lineage>
</organism>
<dbReference type="AlphaFoldDB" id="A0A0K0FCT8"/>
<dbReference type="WBParaSite" id="SVE_0665500.1">
    <property type="protein sequence ID" value="SVE_0665500.1"/>
    <property type="gene ID" value="SVE_0665500"/>
</dbReference>
<reference evidence="2" key="2">
    <citation type="submission" date="2015-08" db="UniProtKB">
        <authorList>
            <consortium name="WormBaseParasite"/>
        </authorList>
    </citation>
    <scope>IDENTIFICATION</scope>
</reference>
<evidence type="ECO:0000313" key="1">
    <source>
        <dbReference type="Proteomes" id="UP000035680"/>
    </source>
</evidence>
<dbReference type="InterPro" id="IPR023299">
    <property type="entry name" value="ATPase_P-typ_cyto_dom_N"/>
</dbReference>
<evidence type="ECO:0000313" key="2">
    <source>
        <dbReference type="WBParaSite" id="SVE_0665500.1"/>
    </source>
</evidence>
<dbReference type="SUPFAM" id="SSF81660">
    <property type="entry name" value="Metal cation-transporting ATPase, ATP-binding domain N"/>
    <property type="match status" value="1"/>
</dbReference>
<keyword evidence="1" id="KW-1185">Reference proteome</keyword>
<reference evidence="1" key="1">
    <citation type="submission" date="2014-07" db="EMBL/GenBank/DDBJ databases">
        <authorList>
            <person name="Martin A.A"/>
            <person name="De Silva N."/>
        </authorList>
    </citation>
    <scope>NUCLEOTIDE SEQUENCE</scope>
</reference>
<protein>
    <submittedName>
        <fullName evidence="2">Probable cation-transporting ATPase (inferred by orthology to a C. elegans protein)</fullName>
    </submittedName>
</protein>